<organism evidence="4 5">
    <name type="scientific">Scyliorhinus torazame</name>
    <name type="common">Cloudy catshark</name>
    <name type="synonym">Catulus torazame</name>
    <dbReference type="NCBI Taxonomy" id="75743"/>
    <lineage>
        <taxon>Eukaryota</taxon>
        <taxon>Metazoa</taxon>
        <taxon>Chordata</taxon>
        <taxon>Craniata</taxon>
        <taxon>Vertebrata</taxon>
        <taxon>Chondrichthyes</taxon>
        <taxon>Elasmobranchii</taxon>
        <taxon>Galeomorphii</taxon>
        <taxon>Galeoidea</taxon>
        <taxon>Carcharhiniformes</taxon>
        <taxon>Scyliorhinidae</taxon>
        <taxon>Scyliorhinus</taxon>
    </lineage>
</organism>
<dbReference type="AlphaFoldDB" id="A0A401NY73"/>
<dbReference type="Gene3D" id="3.30.710.10">
    <property type="entry name" value="Potassium Channel Kv1.1, Chain A"/>
    <property type="match status" value="1"/>
</dbReference>
<comment type="caution">
    <text evidence="4">The sequence shown here is derived from an EMBL/GenBank/DDBJ whole genome shotgun (WGS) entry which is preliminary data.</text>
</comment>
<evidence type="ECO:0000259" key="2">
    <source>
        <dbReference type="Pfam" id="PF21059"/>
    </source>
</evidence>
<dbReference type="PANTHER" id="PTHR46843">
    <property type="entry name" value="BTB/POZ DOMAIN-CONTAINING PROTEIN 16"/>
    <property type="match status" value="1"/>
</dbReference>
<dbReference type="InterPro" id="IPR011333">
    <property type="entry name" value="SKP1/BTB/POZ_sf"/>
</dbReference>
<reference evidence="4 5" key="1">
    <citation type="journal article" date="2018" name="Nat. Ecol. Evol.">
        <title>Shark genomes provide insights into elasmobranch evolution and the origin of vertebrates.</title>
        <authorList>
            <person name="Hara Y"/>
            <person name="Yamaguchi K"/>
            <person name="Onimaru K"/>
            <person name="Kadota M"/>
            <person name="Koyanagi M"/>
            <person name="Keeley SD"/>
            <person name="Tatsumi K"/>
            <person name="Tanaka K"/>
            <person name="Motone F"/>
            <person name="Kageyama Y"/>
            <person name="Nozu R"/>
            <person name="Adachi N"/>
            <person name="Nishimura O"/>
            <person name="Nakagawa R"/>
            <person name="Tanegashima C"/>
            <person name="Kiyatake I"/>
            <person name="Matsumoto R"/>
            <person name="Murakumo K"/>
            <person name="Nishida K"/>
            <person name="Terakita A"/>
            <person name="Kuratani S"/>
            <person name="Sato K"/>
            <person name="Hyodo S Kuraku.S."/>
        </authorList>
    </citation>
    <scope>NUCLEOTIDE SEQUENCE [LARGE SCALE GENOMIC DNA]</scope>
</reference>
<gene>
    <name evidence="4" type="ORF">scyTo_0000476</name>
</gene>
<dbReference type="InterPro" id="IPR048859">
    <property type="entry name" value="BTBD16_C"/>
</dbReference>
<dbReference type="InterPro" id="IPR056426">
    <property type="entry name" value="BTB_BTBDG"/>
</dbReference>
<accession>A0A401NY73</accession>
<dbReference type="PANTHER" id="PTHR46843:SF1">
    <property type="entry name" value="BTB_POZ DOMAIN-CONTAINING PROTEIN 16"/>
    <property type="match status" value="1"/>
</dbReference>
<dbReference type="OrthoDB" id="6359943at2759"/>
<dbReference type="EMBL" id="BFAA01000093">
    <property type="protein sequence ID" value="GCB65842.1"/>
    <property type="molecule type" value="Genomic_DNA"/>
</dbReference>
<name>A0A401NY73_SCYTO</name>
<dbReference type="STRING" id="75743.A0A401NY73"/>
<dbReference type="Pfam" id="PF21059">
    <property type="entry name" value="BTBD16_C"/>
    <property type="match status" value="1"/>
</dbReference>
<keyword evidence="5" id="KW-1185">Reference proteome</keyword>
<sequence length="585" mass="67517">MGSRLGDSNETCTELERYFSDPQLSYHPLLPPRFRNNGIQRSAALLKVPFIALSDYMPKNPYQILNKISLPEKVRTQAGITNRFQITKHLGSDLLGRAQASRAIQVCFNETLQKILTADVPAAIWKIEENDLCSSPTQVSSCMPYLPKCSSISKTGSPIKPVYYKRRVPEAIKPKEFSCCYSRRLRDSIPTDVILESMNTLWELHSHFLPKSEVLYELLITSDQSEYFRNKLKEAPDTCPTGSLYYCGPEGECCESQLQKLKSCNLCNVHDRENHWVPLNTRNLKRIISLKLDVKDPFVTQEGFATALGNLYYDEPYVEPEYILSVFAAASVLKFMTLFHKCVSVMLDNINVTTVCFFHRAASKYNQEKLVQACERWMELNLIVHLRYDASLRHLQEEVLQKVLLSPSLQKMIVYLEKEIRQKYFGLFQAVRLHGITETRQIEELQQIDLLPRDWQLYVVTRNYYAEPWYHSEMISHCGFYFELKAVQEKKASSYGFFMQRINPADSSIPFGITEHNAFSLRRERKVKYDIQVQAMVKEEWQVFSTGYICQKFGVTKKSSLSKVLLVAGLTMPVYVTFALLFPVS</sequence>
<dbReference type="SUPFAM" id="SSF54695">
    <property type="entry name" value="POZ domain"/>
    <property type="match status" value="1"/>
</dbReference>
<feature type="domain" description="BTB/POZ" evidence="2">
    <location>
        <begin position="466"/>
        <end position="564"/>
    </location>
</feature>
<proteinExistence type="predicted"/>
<evidence type="ECO:0000313" key="5">
    <source>
        <dbReference type="Proteomes" id="UP000288216"/>
    </source>
</evidence>
<dbReference type="InterPro" id="IPR042833">
    <property type="entry name" value="BTBD16"/>
</dbReference>
<evidence type="ECO:0000256" key="1">
    <source>
        <dbReference type="ARBA" id="ARBA00016271"/>
    </source>
</evidence>
<feature type="domain" description="BTBDG BTB/POZ" evidence="3">
    <location>
        <begin position="282"/>
        <end position="346"/>
    </location>
</feature>
<dbReference type="Proteomes" id="UP000288216">
    <property type="component" value="Unassembled WGS sequence"/>
</dbReference>
<protein>
    <recommendedName>
        <fullName evidence="1">BTB/POZ domain-containing protein 16</fullName>
    </recommendedName>
</protein>
<dbReference type="OMA" id="RHTDLEF"/>
<evidence type="ECO:0000259" key="3">
    <source>
        <dbReference type="Pfam" id="PF23998"/>
    </source>
</evidence>
<evidence type="ECO:0000313" key="4">
    <source>
        <dbReference type="EMBL" id="GCB65842.1"/>
    </source>
</evidence>
<dbReference type="Pfam" id="PF23998">
    <property type="entry name" value="BTB_BTBDG"/>
    <property type="match status" value="1"/>
</dbReference>